<dbReference type="RefSeq" id="WP_006966922.1">
    <property type="nucleotide sequence ID" value="NZ_APJX01000006.1"/>
</dbReference>
<organism evidence="1 2">
    <name type="scientific">Desulfotignum phosphitoxidans DSM 13687</name>
    <dbReference type="NCBI Taxonomy" id="1286635"/>
    <lineage>
        <taxon>Bacteria</taxon>
        <taxon>Pseudomonadati</taxon>
        <taxon>Thermodesulfobacteriota</taxon>
        <taxon>Desulfobacteria</taxon>
        <taxon>Desulfobacterales</taxon>
        <taxon>Desulfobacteraceae</taxon>
        <taxon>Desulfotignum</taxon>
    </lineage>
</organism>
<dbReference type="EMBL" id="APJX01000006">
    <property type="protein sequence ID" value="EMS79058.1"/>
    <property type="molecule type" value="Genomic_DNA"/>
</dbReference>
<dbReference type="OrthoDB" id="9182171at2"/>
<keyword evidence="2" id="KW-1185">Reference proteome</keyword>
<comment type="caution">
    <text evidence="1">The sequence shown here is derived from an EMBL/GenBank/DDBJ whole genome shotgun (WGS) entry which is preliminary data.</text>
</comment>
<proteinExistence type="predicted"/>
<reference evidence="1 2" key="1">
    <citation type="journal article" date="2013" name="Genome Announc.">
        <title>Draft Genome Sequence of Desulfotignum phosphitoxidans DSM 13687 Strain FiPS-3.</title>
        <authorList>
            <person name="Poehlein A."/>
            <person name="Daniel R."/>
            <person name="Simeonova D.D."/>
        </authorList>
    </citation>
    <scope>NUCLEOTIDE SEQUENCE [LARGE SCALE GENOMIC DNA]</scope>
    <source>
        <strain evidence="1 2">DSM 13687</strain>
    </source>
</reference>
<evidence type="ECO:0000313" key="1">
    <source>
        <dbReference type="EMBL" id="EMS79058.1"/>
    </source>
</evidence>
<sequence length="308" mass="35766">MIYEYAIEPDLAVNWGRDRGEYRYYYEKFGIGTPRMMAEFPKLKNWRKLFKQAAAGADETNELPLIEEMFKLLKAKLIYREGVAYDGTCSWLENAEAENKRQAFQAILARTNPGQRANVLTPGSIDDSPFWQVKTQNYCPRQAIDMAELVAAMLVNCSEIHFIDPYFGPEIVRFRRPLEAFIQVLSTRRICRPAIQKITIHTSEKAPIFTFRQTCEEKIKSKIPQGLCVTFYRWKQRQDSEKLHNRYILTDIGGIKVDPGMDDGKAGENFEVILLERTLYEKQWKDFVEKPAFDLSEDPFTIIGNCET</sequence>
<dbReference type="AlphaFoldDB" id="S0FVC3"/>
<dbReference type="Proteomes" id="UP000014216">
    <property type="component" value="Unassembled WGS sequence"/>
</dbReference>
<accession>S0FVC3</accession>
<gene>
    <name evidence="1" type="ORF">Dpo_6c02570</name>
</gene>
<evidence type="ECO:0000313" key="2">
    <source>
        <dbReference type="Proteomes" id="UP000014216"/>
    </source>
</evidence>
<protein>
    <submittedName>
        <fullName evidence="1">Uncharacterized protein</fullName>
    </submittedName>
</protein>
<name>S0FVC3_9BACT</name>